<keyword evidence="1" id="KW-0808">Transferase</keyword>
<dbReference type="SUPFAM" id="SSF52374">
    <property type="entry name" value="Nucleotidylyl transferase"/>
    <property type="match status" value="1"/>
</dbReference>
<dbReference type="InterPro" id="IPR014729">
    <property type="entry name" value="Rossmann-like_a/b/a_fold"/>
</dbReference>
<evidence type="ECO:0000256" key="1">
    <source>
        <dbReference type="ARBA" id="ARBA00022679"/>
    </source>
</evidence>
<dbReference type="GO" id="GO:0016779">
    <property type="term" value="F:nucleotidyltransferase activity"/>
    <property type="evidence" value="ECO:0007669"/>
    <property type="project" value="UniProtKB-KW"/>
</dbReference>
<dbReference type="AlphaFoldDB" id="A0A2H0BU18"/>
<gene>
    <name evidence="4" type="ORF">COX00_03005</name>
</gene>
<evidence type="ECO:0000256" key="2">
    <source>
        <dbReference type="ARBA" id="ARBA00022695"/>
    </source>
</evidence>
<comment type="caution">
    <text evidence="4">The sequence shown here is derived from an EMBL/GenBank/DDBJ whole genome shotgun (WGS) entry which is preliminary data.</text>
</comment>
<dbReference type="InterPro" id="IPR050385">
    <property type="entry name" value="Archaeal_FAD_synthase"/>
</dbReference>
<organism evidence="4 5">
    <name type="scientific">Candidatus Uhrbacteria bacterium CG22_combo_CG10-13_8_21_14_all_47_17</name>
    <dbReference type="NCBI Taxonomy" id="1975041"/>
    <lineage>
        <taxon>Bacteria</taxon>
        <taxon>Candidatus Uhriibacteriota</taxon>
    </lineage>
</organism>
<dbReference type="NCBIfam" id="TIGR00125">
    <property type="entry name" value="cyt_tran_rel"/>
    <property type="match status" value="1"/>
</dbReference>
<dbReference type="Gene3D" id="3.40.50.620">
    <property type="entry name" value="HUPs"/>
    <property type="match status" value="1"/>
</dbReference>
<reference evidence="4 5" key="1">
    <citation type="submission" date="2017-09" db="EMBL/GenBank/DDBJ databases">
        <title>Depth-based differentiation of microbial function through sediment-hosted aquifers and enrichment of novel symbionts in the deep terrestrial subsurface.</title>
        <authorList>
            <person name="Probst A.J."/>
            <person name="Ladd B."/>
            <person name="Jarett J.K."/>
            <person name="Geller-Mcgrath D.E."/>
            <person name="Sieber C.M."/>
            <person name="Emerson J.B."/>
            <person name="Anantharaman K."/>
            <person name="Thomas B.C."/>
            <person name="Malmstrom R."/>
            <person name="Stieglmeier M."/>
            <person name="Klingl A."/>
            <person name="Woyke T."/>
            <person name="Ryan C.M."/>
            <person name="Banfield J.F."/>
        </authorList>
    </citation>
    <scope>NUCLEOTIDE SEQUENCE [LARGE SCALE GENOMIC DNA]</scope>
    <source>
        <strain evidence="4">CG22_combo_CG10-13_8_21_14_all_47_17</strain>
    </source>
</reference>
<proteinExistence type="predicted"/>
<name>A0A2H0BU18_9BACT</name>
<protein>
    <recommendedName>
        <fullName evidence="3">Cytidyltransferase-like domain-containing protein</fullName>
    </recommendedName>
</protein>
<evidence type="ECO:0000259" key="3">
    <source>
        <dbReference type="Pfam" id="PF01467"/>
    </source>
</evidence>
<sequence length="141" mass="15686">MKTIVCFGAFDGLDEGHKAYLDEARSLGESLLVALESDRSVLARNGQLPGNGEQLRRERLEAARAADEIRISEREDLLNLLQETRPDVIFLPFYETALARQLEEALSESSSKWEIALSKPFPVDTLQNDSTSVDGHDSLPL</sequence>
<dbReference type="PANTHER" id="PTHR43793:SF1">
    <property type="entry name" value="FAD SYNTHASE"/>
    <property type="match status" value="1"/>
</dbReference>
<dbReference type="EMBL" id="PCSZ01000061">
    <property type="protein sequence ID" value="PIP60488.1"/>
    <property type="molecule type" value="Genomic_DNA"/>
</dbReference>
<evidence type="ECO:0000313" key="4">
    <source>
        <dbReference type="EMBL" id="PIP60488.1"/>
    </source>
</evidence>
<dbReference type="Proteomes" id="UP000231581">
    <property type="component" value="Unassembled WGS sequence"/>
</dbReference>
<keyword evidence="2" id="KW-0548">Nucleotidyltransferase</keyword>
<dbReference type="Pfam" id="PF01467">
    <property type="entry name" value="CTP_transf_like"/>
    <property type="match status" value="1"/>
</dbReference>
<feature type="domain" description="Cytidyltransferase-like" evidence="3">
    <location>
        <begin position="6"/>
        <end position="90"/>
    </location>
</feature>
<dbReference type="InterPro" id="IPR004821">
    <property type="entry name" value="Cyt_trans-like"/>
</dbReference>
<accession>A0A2H0BU18</accession>
<evidence type="ECO:0000313" key="5">
    <source>
        <dbReference type="Proteomes" id="UP000231581"/>
    </source>
</evidence>
<dbReference type="PANTHER" id="PTHR43793">
    <property type="entry name" value="FAD SYNTHASE"/>
    <property type="match status" value="1"/>
</dbReference>